<comment type="caution">
    <text evidence="2">The sequence shown here is derived from an EMBL/GenBank/DDBJ whole genome shotgun (WGS) entry which is preliminary data.</text>
</comment>
<reference evidence="2 3" key="1">
    <citation type="submission" date="2020-07" db="EMBL/GenBank/DDBJ databases">
        <title>Draft genome sequence of violacein-producing bacteria and related species.</title>
        <authorList>
            <person name="Wilson H.S."/>
            <person name="De Leon M.E."/>
        </authorList>
    </citation>
    <scope>NUCLEOTIDE SEQUENCE [LARGE SCALE GENOMIC DNA]</scope>
    <source>
        <strain evidence="2 3">HSC-21Su07</strain>
    </source>
</reference>
<dbReference type="Proteomes" id="UP000545606">
    <property type="component" value="Unassembled WGS sequence"/>
</dbReference>
<proteinExistence type="predicted"/>
<name>A0A838Y3K0_9NEIS</name>
<dbReference type="AlphaFoldDB" id="A0A838Y3K0"/>
<sequence length="47" mass="5457">MVQLKRSFWRVGHFCWYSGGWLPFTVEAAAPAGCLQFIALFLNFYAR</sequence>
<evidence type="ECO:0000313" key="3">
    <source>
        <dbReference type="Proteomes" id="UP000545606"/>
    </source>
</evidence>
<evidence type="ECO:0000313" key="2">
    <source>
        <dbReference type="EMBL" id="MBA4708458.1"/>
    </source>
</evidence>
<protein>
    <submittedName>
        <fullName evidence="2">Uncharacterized protein</fullName>
    </submittedName>
</protein>
<keyword evidence="1" id="KW-0812">Transmembrane</keyword>
<accession>A0A838Y3K0</accession>
<gene>
    <name evidence="2" type="ORF">H2Z84_08685</name>
</gene>
<feature type="transmembrane region" description="Helical" evidence="1">
    <location>
        <begin position="20"/>
        <end position="46"/>
    </location>
</feature>
<keyword evidence="3" id="KW-1185">Reference proteome</keyword>
<dbReference type="EMBL" id="JACERN010000024">
    <property type="protein sequence ID" value="MBA4708458.1"/>
    <property type="molecule type" value="Genomic_DNA"/>
</dbReference>
<evidence type="ECO:0000256" key="1">
    <source>
        <dbReference type="SAM" id="Phobius"/>
    </source>
</evidence>
<keyword evidence="1" id="KW-1133">Transmembrane helix</keyword>
<keyword evidence="1" id="KW-0472">Membrane</keyword>
<organism evidence="2 3">
    <name type="scientific">Aquitalea aquatica</name>
    <dbReference type="NCBI Taxonomy" id="3044273"/>
    <lineage>
        <taxon>Bacteria</taxon>
        <taxon>Pseudomonadati</taxon>
        <taxon>Pseudomonadota</taxon>
        <taxon>Betaproteobacteria</taxon>
        <taxon>Neisseriales</taxon>
        <taxon>Chromobacteriaceae</taxon>
        <taxon>Aquitalea</taxon>
    </lineage>
</organism>
<dbReference type="RefSeq" id="WP_181835641.1">
    <property type="nucleotide sequence ID" value="NZ_JACERN010000024.1"/>
</dbReference>